<protein>
    <submittedName>
        <fullName evidence="2">Catalytic, putative</fullName>
    </submittedName>
</protein>
<dbReference type="GO" id="GO:0005737">
    <property type="term" value="C:cytoplasm"/>
    <property type="evidence" value="ECO:0000318"/>
    <property type="project" value="GO_Central"/>
</dbReference>
<dbReference type="eggNOG" id="KOG4754">
    <property type="taxonomic scope" value="Eukaryota"/>
</dbReference>
<dbReference type="SUPFAM" id="SSF53254">
    <property type="entry name" value="Phosphoglycerate mutase-like"/>
    <property type="match status" value="1"/>
</dbReference>
<dbReference type="GO" id="GO:0016791">
    <property type="term" value="F:phosphatase activity"/>
    <property type="evidence" value="ECO:0000318"/>
    <property type="project" value="GO_Central"/>
</dbReference>
<dbReference type="AlphaFoldDB" id="B9SE14"/>
<dbReference type="InterPro" id="IPR029033">
    <property type="entry name" value="His_PPase_superfam"/>
</dbReference>
<evidence type="ECO:0000313" key="3">
    <source>
        <dbReference type="Proteomes" id="UP000008311"/>
    </source>
</evidence>
<dbReference type="Proteomes" id="UP000008311">
    <property type="component" value="Unassembled WGS sequence"/>
</dbReference>
<dbReference type="Gene3D" id="3.40.50.1240">
    <property type="entry name" value="Phosphoglycerate mutase-like"/>
    <property type="match status" value="1"/>
</dbReference>
<dbReference type="InParanoid" id="B9SE14"/>
<accession>B9SE14</accession>
<reference evidence="3" key="1">
    <citation type="journal article" date="2010" name="Nat. Biotechnol.">
        <title>Draft genome sequence of the oilseed species Ricinus communis.</title>
        <authorList>
            <person name="Chan A.P."/>
            <person name="Crabtree J."/>
            <person name="Zhao Q."/>
            <person name="Lorenzi H."/>
            <person name="Orvis J."/>
            <person name="Puiu D."/>
            <person name="Melake-Berhan A."/>
            <person name="Jones K.M."/>
            <person name="Redman J."/>
            <person name="Chen G."/>
            <person name="Cahoon E.B."/>
            <person name="Gedil M."/>
            <person name="Stanke M."/>
            <person name="Haas B.J."/>
            <person name="Wortman J.R."/>
            <person name="Fraser-Liggett C.M."/>
            <person name="Ravel J."/>
            <person name="Rabinowicz P.D."/>
        </authorList>
    </citation>
    <scope>NUCLEOTIDE SEQUENCE [LARGE SCALE GENOMIC DNA]</scope>
    <source>
        <strain evidence="3">cv. Hale</strain>
    </source>
</reference>
<sequence length="242" mass="27119">MDNTTTTTTVQCLHPLGHSKILHLVRHAQGTHNVAGEKDHDALFSPEFFDAQLSPLGLQQVVNLRNRIQDSGLLKKIDLVITSPLSRAMQTAIEVFGHEKSGLKCPPITAVELCRERFGAHPCDKRRTIIEAQSLFPQIDFSLIESDEDNLWKADVREPDEEVAARGLKFMSWLKTRQEVEIAIVTHNRFLQHTLNALTIDSHPSVKTEICKEFGNCELRSMVLVDKRIADSSATDDLGESS</sequence>
<proteinExistence type="inferred from homology"/>
<keyword evidence="3" id="KW-1185">Reference proteome</keyword>
<dbReference type="InterPro" id="IPR050275">
    <property type="entry name" value="PGM_Phosphatase"/>
</dbReference>
<dbReference type="InterPro" id="IPR013078">
    <property type="entry name" value="His_Pase_superF_clade-1"/>
</dbReference>
<evidence type="ECO:0000313" key="2">
    <source>
        <dbReference type="EMBL" id="EEF38157.1"/>
    </source>
</evidence>
<dbReference type="CDD" id="cd07067">
    <property type="entry name" value="HP_PGM_like"/>
    <property type="match status" value="1"/>
</dbReference>
<gene>
    <name evidence="2" type="ORF">RCOM_1482380</name>
</gene>
<dbReference type="Pfam" id="PF00300">
    <property type="entry name" value="His_Phos_1"/>
    <property type="match status" value="1"/>
</dbReference>
<dbReference type="PANTHER" id="PTHR48100">
    <property type="entry name" value="BROAD-SPECIFICITY PHOSPHATASE YOR283W-RELATED"/>
    <property type="match status" value="1"/>
</dbReference>
<dbReference type="PANTHER" id="PTHR48100:SF64">
    <property type="entry name" value="PHOSPHOGLYCERATE MUTASE-LIKE PROTEIN"/>
    <property type="match status" value="1"/>
</dbReference>
<dbReference type="EMBL" id="EQ973933">
    <property type="protein sequence ID" value="EEF38157.1"/>
    <property type="molecule type" value="Genomic_DNA"/>
</dbReference>
<dbReference type="KEGG" id="rcu:8287481"/>
<comment type="similarity">
    <text evidence="1">Belongs to the phosphoglycerate mutase family.</text>
</comment>
<dbReference type="OrthoDB" id="496981at2759"/>
<dbReference type="SMART" id="SM00855">
    <property type="entry name" value="PGAM"/>
    <property type="match status" value="1"/>
</dbReference>
<evidence type="ECO:0000256" key="1">
    <source>
        <dbReference type="ARBA" id="ARBA00038362"/>
    </source>
</evidence>
<organism evidence="2 3">
    <name type="scientific">Ricinus communis</name>
    <name type="common">Castor bean</name>
    <dbReference type="NCBI Taxonomy" id="3988"/>
    <lineage>
        <taxon>Eukaryota</taxon>
        <taxon>Viridiplantae</taxon>
        <taxon>Streptophyta</taxon>
        <taxon>Embryophyta</taxon>
        <taxon>Tracheophyta</taxon>
        <taxon>Spermatophyta</taxon>
        <taxon>Magnoliopsida</taxon>
        <taxon>eudicotyledons</taxon>
        <taxon>Gunneridae</taxon>
        <taxon>Pentapetalae</taxon>
        <taxon>rosids</taxon>
        <taxon>fabids</taxon>
        <taxon>Malpighiales</taxon>
        <taxon>Euphorbiaceae</taxon>
        <taxon>Acalyphoideae</taxon>
        <taxon>Acalypheae</taxon>
        <taxon>Ricinus</taxon>
    </lineage>
</organism>
<name>B9SE14_RICCO</name>